<dbReference type="GO" id="GO:0046872">
    <property type="term" value="F:metal ion binding"/>
    <property type="evidence" value="ECO:0007669"/>
    <property type="project" value="UniProtKB-KW"/>
</dbReference>
<dbReference type="PANTHER" id="PTHR42909">
    <property type="entry name" value="ZGC:136858"/>
    <property type="match status" value="1"/>
</dbReference>
<keyword evidence="2 6" id="KW-0378">Hydrolase</keyword>
<evidence type="ECO:0000256" key="3">
    <source>
        <dbReference type="ARBA" id="ARBA00023211"/>
    </source>
</evidence>
<dbReference type="InterPro" id="IPR022830">
    <property type="entry name" value="Indigdn_synthA-like"/>
</dbReference>
<keyword evidence="4 6" id="KW-0456">Lyase</keyword>
<dbReference type="GO" id="GO:0005737">
    <property type="term" value="C:cytoplasm"/>
    <property type="evidence" value="ECO:0007669"/>
    <property type="project" value="TreeGrafter"/>
</dbReference>
<comment type="catalytic activity">
    <reaction evidence="6">
        <text>D-ribose 5-phosphate + uracil = psi-UMP + H2O</text>
        <dbReference type="Rhea" id="RHEA:18337"/>
        <dbReference type="ChEBI" id="CHEBI:15377"/>
        <dbReference type="ChEBI" id="CHEBI:17568"/>
        <dbReference type="ChEBI" id="CHEBI:58380"/>
        <dbReference type="ChEBI" id="CHEBI:78346"/>
        <dbReference type="EC" id="4.2.1.70"/>
    </reaction>
</comment>
<feature type="binding site" evidence="6">
    <location>
        <position position="85"/>
    </location>
    <ligand>
        <name>substrate</name>
    </ligand>
</feature>
<comment type="cofactor">
    <cofactor evidence="6">
        <name>Mn(2+)</name>
        <dbReference type="ChEBI" id="CHEBI:29035"/>
    </cofactor>
    <text evidence="6">Binds 1 Mn(2+) ion per subunit.</text>
</comment>
<comment type="function">
    <text evidence="6">Catalyzes the reversible cleavage of pseudouridine 5'-phosphate (PsiMP) to ribose 5-phosphate and uracil. Functions biologically in the cleavage direction, as part of a pseudouridine degradation pathway.</text>
</comment>
<gene>
    <name evidence="6 7" type="primary">psuG</name>
    <name evidence="7" type="ORF">EJ065_2954</name>
</gene>
<feature type="binding site" evidence="6">
    <location>
        <position position="105"/>
    </location>
    <ligand>
        <name>substrate</name>
    </ligand>
</feature>
<organism evidence="7 8">
    <name type="scientific">Corallococcus coralloides</name>
    <name type="common">Myxococcus coralloides</name>
    <dbReference type="NCBI Taxonomy" id="184914"/>
    <lineage>
        <taxon>Bacteria</taxon>
        <taxon>Pseudomonadati</taxon>
        <taxon>Myxococcota</taxon>
        <taxon>Myxococcia</taxon>
        <taxon>Myxococcales</taxon>
        <taxon>Cystobacterineae</taxon>
        <taxon>Myxococcaceae</taxon>
        <taxon>Corallococcus</taxon>
    </lineage>
</organism>
<feature type="binding site" evidence="6">
    <location>
        <begin position="139"/>
        <end position="141"/>
    </location>
    <ligand>
        <name>substrate</name>
    </ligand>
</feature>
<dbReference type="AlphaFoldDB" id="A0A410RRI7"/>
<name>A0A410RRI7_CORCK</name>
<evidence type="ECO:0000256" key="1">
    <source>
        <dbReference type="ARBA" id="ARBA00022723"/>
    </source>
</evidence>
<dbReference type="SUPFAM" id="SSF110581">
    <property type="entry name" value="Indigoidine synthase A-like"/>
    <property type="match status" value="1"/>
</dbReference>
<dbReference type="InterPro" id="IPR007342">
    <property type="entry name" value="PsuG"/>
</dbReference>
<keyword evidence="3 6" id="KW-0464">Manganese</keyword>
<dbReference type="EMBL" id="CP034669">
    <property type="protein sequence ID" value="QAT84524.1"/>
    <property type="molecule type" value="Genomic_DNA"/>
</dbReference>
<evidence type="ECO:0000256" key="4">
    <source>
        <dbReference type="ARBA" id="ARBA00023239"/>
    </source>
</evidence>
<dbReference type="PANTHER" id="PTHR42909:SF1">
    <property type="entry name" value="CARBOHYDRATE KINASE PFKB DOMAIN-CONTAINING PROTEIN"/>
    <property type="match status" value="1"/>
</dbReference>
<feature type="active site" description="Nucleophile" evidence="6">
    <location>
        <position position="158"/>
    </location>
</feature>
<evidence type="ECO:0000256" key="5">
    <source>
        <dbReference type="ARBA" id="ARBA00023295"/>
    </source>
</evidence>
<sequence>MDFRYSDEVRRAKDSGQPLVALETSVVAQGLPYPDNLAAARACEEAIRRAGAVPAPIALVDGEVWIGLEDATLRRLAEGKEKLLKVGSRDLAVAVATRASGGTTVSATCELAAAAGIRVFSTGGIGGVHRGASEHWDISQDIAALSRYPVAVVCAGAKSVLDLPKTMELLETAGVPVIGVGTNELPSFYSRESGLSLEHRADDAEAAARIAHARFETLGQGGVLYTVPPPVEAALARNDVELHIASALADADRQGVRGKAVTPFLLGEMAKRTGGKTLKTNLALLENNARFAGALAVAYARLAKR</sequence>
<comment type="similarity">
    <text evidence="6">Belongs to the pseudouridine-5'-phosphate glycosidase family.</text>
</comment>
<dbReference type="GO" id="GO:0004730">
    <property type="term" value="F:pseudouridylate synthase activity"/>
    <property type="evidence" value="ECO:0007669"/>
    <property type="project" value="UniProtKB-UniRule"/>
</dbReference>
<reference evidence="7 8" key="1">
    <citation type="submission" date="2018-12" db="EMBL/GenBank/DDBJ databases">
        <title>Complete Genome Sequence of the Corallopyronin A producing Myxobacterium Corallococcus coralloides B035.</title>
        <authorList>
            <person name="Bouhired S.M."/>
            <person name="Rupp O."/>
            <person name="Blom J."/>
            <person name="Schaeberle T.F."/>
            <person name="Kehraus S."/>
            <person name="Schiefer A."/>
            <person name="Pfarr K."/>
            <person name="Goesmann A."/>
            <person name="Hoerauf A."/>
            <person name="Koenig G.M."/>
        </authorList>
    </citation>
    <scope>NUCLEOTIDE SEQUENCE [LARGE SCALE GENOMIC DNA]</scope>
    <source>
        <strain evidence="7 8">B035</strain>
    </source>
</reference>
<comment type="subunit">
    <text evidence="6">Homotrimer.</text>
</comment>
<dbReference type="GO" id="GO:0046113">
    <property type="term" value="P:nucleobase catabolic process"/>
    <property type="evidence" value="ECO:0007669"/>
    <property type="project" value="UniProtKB-UniRule"/>
</dbReference>
<dbReference type="GO" id="GO:0016798">
    <property type="term" value="F:hydrolase activity, acting on glycosyl bonds"/>
    <property type="evidence" value="ECO:0007669"/>
    <property type="project" value="UniProtKB-KW"/>
</dbReference>
<proteinExistence type="inferred from homology"/>
<dbReference type="Proteomes" id="UP000288758">
    <property type="component" value="Chromosome"/>
</dbReference>
<dbReference type="RefSeq" id="WP_128796447.1">
    <property type="nucleotide sequence ID" value="NZ_CP034669.1"/>
</dbReference>
<protein>
    <recommendedName>
        <fullName evidence="6">Pseudouridine-5'-phosphate glycosidase</fullName>
        <shortName evidence="6">PsiMP glycosidase</shortName>
        <ecNumber evidence="6">4.2.1.70</ecNumber>
    </recommendedName>
</protein>
<dbReference type="EC" id="4.2.1.70" evidence="6"/>
<evidence type="ECO:0000313" key="7">
    <source>
        <dbReference type="EMBL" id="QAT84524.1"/>
    </source>
</evidence>
<keyword evidence="5 6" id="KW-0326">Glycosidase</keyword>
<accession>A0A410RRI7</accession>
<evidence type="ECO:0000313" key="8">
    <source>
        <dbReference type="Proteomes" id="UP000288758"/>
    </source>
</evidence>
<dbReference type="Gene3D" id="3.40.1790.10">
    <property type="entry name" value="Indigoidine synthase domain"/>
    <property type="match status" value="1"/>
</dbReference>
<dbReference type="HAMAP" id="MF_01876">
    <property type="entry name" value="PsiMP_glycosidase"/>
    <property type="match status" value="1"/>
</dbReference>
<feature type="active site" description="Proton donor" evidence="6">
    <location>
        <position position="23"/>
    </location>
</feature>
<feature type="binding site" evidence="6">
    <location>
        <position position="137"/>
    </location>
    <ligand>
        <name>Mn(2+)</name>
        <dbReference type="ChEBI" id="CHEBI:29035"/>
    </ligand>
</feature>
<evidence type="ECO:0000256" key="2">
    <source>
        <dbReference type="ARBA" id="ARBA00022801"/>
    </source>
</evidence>
<keyword evidence="1 6" id="KW-0479">Metal-binding</keyword>
<evidence type="ECO:0000256" key="6">
    <source>
        <dbReference type="HAMAP-Rule" id="MF_01876"/>
    </source>
</evidence>
<dbReference type="Pfam" id="PF04227">
    <property type="entry name" value="Indigoidine_A"/>
    <property type="match status" value="1"/>
</dbReference>